<evidence type="ECO:0000313" key="3">
    <source>
        <dbReference type="Proteomes" id="UP000184310"/>
    </source>
</evidence>
<keyword evidence="1" id="KW-1133">Transmembrane helix</keyword>
<keyword evidence="3" id="KW-1185">Reference proteome</keyword>
<evidence type="ECO:0000256" key="1">
    <source>
        <dbReference type="SAM" id="Phobius"/>
    </source>
</evidence>
<keyword evidence="1" id="KW-0472">Membrane</keyword>
<name>A0A1M6HZW4_9CLOT</name>
<keyword evidence="1" id="KW-0812">Transmembrane</keyword>
<gene>
    <name evidence="2" type="ORF">SAMN02745163_01642</name>
</gene>
<reference evidence="2 3" key="1">
    <citation type="submission" date="2016-11" db="EMBL/GenBank/DDBJ databases">
        <authorList>
            <person name="Jaros S."/>
            <person name="Januszkiewicz K."/>
            <person name="Wedrychowicz H."/>
        </authorList>
    </citation>
    <scope>NUCLEOTIDE SEQUENCE [LARGE SCALE GENOMIC DNA]</scope>
    <source>
        <strain evidence="2 3">DSM 21758</strain>
    </source>
</reference>
<proteinExistence type="predicted"/>
<accession>A0A1M6HZW4</accession>
<dbReference type="Proteomes" id="UP000184310">
    <property type="component" value="Unassembled WGS sequence"/>
</dbReference>
<evidence type="ECO:0000313" key="2">
    <source>
        <dbReference type="EMBL" id="SHJ27717.1"/>
    </source>
</evidence>
<feature type="transmembrane region" description="Helical" evidence="1">
    <location>
        <begin position="21"/>
        <end position="38"/>
    </location>
</feature>
<dbReference type="EMBL" id="FQZB01000007">
    <property type="protein sequence ID" value="SHJ27717.1"/>
    <property type="molecule type" value="Genomic_DNA"/>
</dbReference>
<sequence length="291" mass="32769">MLRIREKIKKNISILMRINVNNLKISLIFTIKIAIILLKNIGGVNMKLKKLLTAVVVFFIVVSMNIIPAKAETVPTGGSTWNVLVLVLPDTAVSKFNNPRQVTTMHYKEIEQIKAMAKSINSWSNGQLRLNVDVKVDYEAVNRLTFGNALGWTLEPRNISSQIAKNSTMNQYDSILAVYRSADESCSVDLRTGMYISGRTKSANGASFVSLPLKDANHNLEEFNIVSPEQKLVAPLLESVYNDISKKHPEVKDPMFFNENAEKNVSDMKTYMFIGDKTTLTPYWDEFTTVK</sequence>
<protein>
    <submittedName>
        <fullName evidence="2">Uncharacterized protein</fullName>
    </submittedName>
</protein>
<feature type="transmembrane region" description="Helical" evidence="1">
    <location>
        <begin position="50"/>
        <end position="67"/>
    </location>
</feature>
<dbReference type="AlphaFoldDB" id="A0A1M6HZW4"/>
<organism evidence="2 3">
    <name type="scientific">Clostridium cavendishii DSM 21758</name>
    <dbReference type="NCBI Taxonomy" id="1121302"/>
    <lineage>
        <taxon>Bacteria</taxon>
        <taxon>Bacillati</taxon>
        <taxon>Bacillota</taxon>
        <taxon>Clostridia</taxon>
        <taxon>Eubacteriales</taxon>
        <taxon>Clostridiaceae</taxon>
        <taxon>Clostridium</taxon>
    </lineage>
</organism>